<keyword evidence="2" id="KW-1185">Reference proteome</keyword>
<accession>A0A9P7R7G8</accession>
<gene>
    <name evidence="1" type="ORF">JMJ77_012734</name>
</gene>
<comment type="caution">
    <text evidence="1">The sequence shown here is derived from an EMBL/GenBank/DDBJ whole genome shotgun (WGS) entry which is preliminary data.</text>
</comment>
<protein>
    <submittedName>
        <fullName evidence="1">Uncharacterized protein</fullName>
    </submittedName>
</protein>
<organism evidence="1 2">
    <name type="scientific">Colletotrichum scovillei</name>
    <dbReference type="NCBI Taxonomy" id="1209932"/>
    <lineage>
        <taxon>Eukaryota</taxon>
        <taxon>Fungi</taxon>
        <taxon>Dikarya</taxon>
        <taxon>Ascomycota</taxon>
        <taxon>Pezizomycotina</taxon>
        <taxon>Sordariomycetes</taxon>
        <taxon>Hypocreomycetidae</taxon>
        <taxon>Glomerellales</taxon>
        <taxon>Glomerellaceae</taxon>
        <taxon>Colletotrichum</taxon>
        <taxon>Colletotrichum acutatum species complex</taxon>
    </lineage>
</organism>
<evidence type="ECO:0000313" key="1">
    <source>
        <dbReference type="EMBL" id="KAG7049976.1"/>
    </source>
</evidence>
<reference evidence="1" key="1">
    <citation type="submission" date="2021-05" db="EMBL/GenBank/DDBJ databases">
        <title>Comparative genomics of three Colletotrichum scovillei strains and genetic complementation revealed genes involved fungal growth and virulence on chili pepper.</title>
        <authorList>
            <person name="Hsieh D.-K."/>
            <person name="Chuang S.-C."/>
            <person name="Chen C.-Y."/>
            <person name="Chao Y.-T."/>
            <person name="Lu M.-Y.J."/>
            <person name="Lee M.-H."/>
            <person name="Shih M.-C."/>
        </authorList>
    </citation>
    <scope>NUCLEOTIDE SEQUENCE</scope>
    <source>
        <strain evidence="1">Coll-153</strain>
    </source>
</reference>
<name>A0A9P7R7G8_9PEZI</name>
<sequence length="32" mass="3587">MVTGQRIAEAAICKLPSDIPRQLWILFSIQTS</sequence>
<proteinExistence type="predicted"/>
<dbReference type="AlphaFoldDB" id="A0A9P7R7G8"/>
<evidence type="ECO:0000313" key="2">
    <source>
        <dbReference type="Proteomes" id="UP000699042"/>
    </source>
</evidence>
<dbReference type="EMBL" id="JAESDN010000005">
    <property type="protein sequence ID" value="KAG7049976.1"/>
    <property type="molecule type" value="Genomic_DNA"/>
</dbReference>
<dbReference type="Proteomes" id="UP000699042">
    <property type="component" value="Unassembled WGS sequence"/>
</dbReference>